<protein>
    <submittedName>
        <fullName evidence="3">Phage holin family protein</fullName>
    </submittedName>
</protein>
<feature type="transmembrane region" description="Helical" evidence="2">
    <location>
        <begin position="75"/>
        <end position="94"/>
    </location>
</feature>
<feature type="region of interest" description="Disordered" evidence="1">
    <location>
        <begin position="149"/>
        <end position="187"/>
    </location>
</feature>
<keyword evidence="2" id="KW-1133">Transmembrane helix</keyword>
<gene>
    <name evidence="3" type="ORF">FO059_02685</name>
</gene>
<dbReference type="Pfam" id="PF07332">
    <property type="entry name" value="Phage_holin_3_6"/>
    <property type="match status" value="1"/>
</dbReference>
<feature type="compositionally biased region" description="Low complexity" evidence="1">
    <location>
        <begin position="152"/>
        <end position="168"/>
    </location>
</feature>
<dbReference type="AlphaFoldDB" id="A0A516X0C9"/>
<feature type="transmembrane region" description="Helical" evidence="2">
    <location>
        <begin position="106"/>
        <end position="129"/>
    </location>
</feature>
<sequence length="187" mass="19525">MSFTDRTTGRGAGDGAPASLSSIPLSDLDPAAQDASIGALVKNATSQVSTLVRSEVELAKAEVTGEVKKALQGSVFFIIAATILLFSAFFFFFFLGELLSEWLPRWAAFLIVFGIQVLAAAFAGFLGYLRVRKLRAPNKTIDSVKEISSVLPSGGKSPASSSAPGGSSVHERSMAEASAAASGRHAR</sequence>
<evidence type="ECO:0000256" key="1">
    <source>
        <dbReference type="SAM" id="MobiDB-lite"/>
    </source>
</evidence>
<keyword evidence="4" id="KW-1185">Reference proteome</keyword>
<dbReference type="OrthoDB" id="3828498at2"/>
<organism evidence="3 4">
    <name type="scientific">Tomitella fengzijianii</name>
    <dbReference type="NCBI Taxonomy" id="2597660"/>
    <lineage>
        <taxon>Bacteria</taxon>
        <taxon>Bacillati</taxon>
        <taxon>Actinomycetota</taxon>
        <taxon>Actinomycetes</taxon>
        <taxon>Mycobacteriales</taxon>
        <taxon>Tomitella</taxon>
    </lineage>
</organism>
<evidence type="ECO:0000313" key="4">
    <source>
        <dbReference type="Proteomes" id="UP000317344"/>
    </source>
</evidence>
<dbReference type="KEGG" id="toy:FO059_02685"/>
<accession>A0A516X0C9</accession>
<reference evidence="3 4" key="1">
    <citation type="submission" date="2019-07" db="EMBL/GenBank/DDBJ databases">
        <title>Tomitella cavernea sp. nov., an actinomycete isolated from soil.</title>
        <authorList>
            <person name="Cheng J."/>
        </authorList>
    </citation>
    <scope>NUCLEOTIDE SEQUENCE [LARGE SCALE GENOMIC DNA]</scope>
    <source>
        <strain evidence="3 4">HY188</strain>
    </source>
</reference>
<feature type="compositionally biased region" description="Low complexity" evidence="1">
    <location>
        <begin position="175"/>
        <end position="187"/>
    </location>
</feature>
<keyword evidence="2" id="KW-0812">Transmembrane</keyword>
<reference evidence="3 4" key="2">
    <citation type="submission" date="2019-07" db="EMBL/GenBank/DDBJ databases">
        <authorList>
            <person name="Huang Y."/>
        </authorList>
    </citation>
    <scope>NUCLEOTIDE SEQUENCE [LARGE SCALE GENOMIC DNA]</scope>
    <source>
        <strain evidence="3 4">HY188</strain>
    </source>
</reference>
<dbReference type="RefSeq" id="WP_143906134.1">
    <property type="nucleotide sequence ID" value="NZ_CP041765.1"/>
</dbReference>
<name>A0A516X0C9_9ACTN</name>
<proteinExistence type="predicted"/>
<dbReference type="Proteomes" id="UP000317344">
    <property type="component" value="Chromosome"/>
</dbReference>
<dbReference type="InterPro" id="IPR009937">
    <property type="entry name" value="Phage_holin_3_6"/>
</dbReference>
<evidence type="ECO:0000256" key="2">
    <source>
        <dbReference type="SAM" id="Phobius"/>
    </source>
</evidence>
<dbReference type="EMBL" id="CP041765">
    <property type="protein sequence ID" value="QDQ96447.1"/>
    <property type="molecule type" value="Genomic_DNA"/>
</dbReference>
<evidence type="ECO:0000313" key="3">
    <source>
        <dbReference type="EMBL" id="QDQ96447.1"/>
    </source>
</evidence>
<keyword evidence="2" id="KW-0472">Membrane</keyword>